<name>A0A9I9DAR2_CUCME</name>
<evidence type="ECO:0000313" key="2">
    <source>
        <dbReference type="EnsemblPlants" id="MELO3C015888.2.1"/>
    </source>
</evidence>
<sequence>MLSTSPLFFNFYPHHFVHNQGNHIEDISSYFLFEATGDSEADSSVDLESSSSASTTEFNDAESCTDDTPTMLCNNENEDDDDDDGDGEEMVENDDDDHDDEDEEEEEVVESKAIGFSIKSNASIDSTKDDFKMLNEVDKNRLFWETCLAS</sequence>
<evidence type="ECO:0000256" key="1">
    <source>
        <dbReference type="SAM" id="MobiDB-lite"/>
    </source>
</evidence>
<accession>A0A9I9DAR2</accession>
<reference evidence="2" key="1">
    <citation type="submission" date="2023-03" db="UniProtKB">
        <authorList>
            <consortium name="EnsemblPlants"/>
        </authorList>
    </citation>
    <scope>IDENTIFICATION</scope>
</reference>
<dbReference type="PANTHER" id="PTHR35726:SF4">
    <property type="entry name" value="GLUTAMIC ACID-RICH PROTEIN-LIKE"/>
    <property type="match status" value="1"/>
</dbReference>
<protein>
    <submittedName>
        <fullName evidence="2">Uncharacterized protein</fullName>
    </submittedName>
</protein>
<dbReference type="eggNOG" id="ENOG502SC3W">
    <property type="taxonomic scope" value="Eukaryota"/>
</dbReference>
<feature type="compositionally biased region" description="Acidic residues" evidence="1">
    <location>
        <begin position="76"/>
        <end position="108"/>
    </location>
</feature>
<dbReference type="PANTHER" id="PTHR35726">
    <property type="entry name" value="GLUTAMIC ACID-RICH PROTEIN-LIKE"/>
    <property type="match status" value="1"/>
</dbReference>
<feature type="compositionally biased region" description="Low complexity" evidence="1">
    <location>
        <begin position="46"/>
        <end position="57"/>
    </location>
</feature>
<feature type="region of interest" description="Disordered" evidence="1">
    <location>
        <begin position="39"/>
        <end position="114"/>
    </location>
</feature>
<gene>
    <name evidence="2" type="primary">103492721</name>
</gene>
<proteinExistence type="predicted"/>
<dbReference type="RefSeq" id="XP_008451422.2">
    <property type="nucleotide sequence ID" value="XM_008453200.3"/>
</dbReference>
<organism evidence="2">
    <name type="scientific">Cucumis melo</name>
    <name type="common">Muskmelon</name>
    <dbReference type="NCBI Taxonomy" id="3656"/>
    <lineage>
        <taxon>Eukaryota</taxon>
        <taxon>Viridiplantae</taxon>
        <taxon>Streptophyta</taxon>
        <taxon>Embryophyta</taxon>
        <taxon>Tracheophyta</taxon>
        <taxon>Spermatophyta</taxon>
        <taxon>Magnoliopsida</taxon>
        <taxon>eudicotyledons</taxon>
        <taxon>Gunneridae</taxon>
        <taxon>Pentapetalae</taxon>
        <taxon>rosids</taxon>
        <taxon>fabids</taxon>
        <taxon>Cucurbitales</taxon>
        <taxon>Cucurbitaceae</taxon>
        <taxon>Benincaseae</taxon>
        <taxon>Cucumis</taxon>
    </lineage>
</organism>
<dbReference type="EnsemblPlants" id="MELO3C015888.2.1">
    <property type="protein sequence ID" value="MELO3C015888.2.1"/>
    <property type="gene ID" value="MELO3C015888.2"/>
</dbReference>